<evidence type="ECO:0000256" key="1">
    <source>
        <dbReference type="SAM" id="MobiDB-lite"/>
    </source>
</evidence>
<reference evidence="2 3" key="1">
    <citation type="journal article" date="2015" name="BMC Genomics">
        <title>The genome of the truffle-parasite Tolypocladium ophioglossoides and the evolution of antifungal peptaibiotics.</title>
        <authorList>
            <person name="Quandt C.A."/>
            <person name="Bushley K.E."/>
            <person name="Spatafora J.W."/>
        </authorList>
    </citation>
    <scope>NUCLEOTIDE SEQUENCE [LARGE SCALE GENOMIC DNA]</scope>
    <source>
        <strain evidence="2 3">CBS 100239</strain>
    </source>
</reference>
<evidence type="ECO:0000313" key="2">
    <source>
        <dbReference type="EMBL" id="KND87000.1"/>
    </source>
</evidence>
<feature type="region of interest" description="Disordered" evidence="1">
    <location>
        <begin position="15"/>
        <end position="36"/>
    </location>
</feature>
<evidence type="ECO:0000313" key="3">
    <source>
        <dbReference type="Proteomes" id="UP000036947"/>
    </source>
</evidence>
<comment type="caution">
    <text evidence="2">The sequence shown here is derived from an EMBL/GenBank/DDBJ whole genome shotgun (WGS) entry which is preliminary data.</text>
</comment>
<dbReference type="EMBL" id="LFRF01000044">
    <property type="protein sequence ID" value="KND87000.1"/>
    <property type="molecule type" value="Genomic_DNA"/>
</dbReference>
<organism evidence="2 3">
    <name type="scientific">Tolypocladium ophioglossoides (strain CBS 100239)</name>
    <name type="common">Snaketongue truffleclub</name>
    <name type="synonym">Elaphocordyceps ophioglossoides</name>
    <dbReference type="NCBI Taxonomy" id="1163406"/>
    <lineage>
        <taxon>Eukaryota</taxon>
        <taxon>Fungi</taxon>
        <taxon>Dikarya</taxon>
        <taxon>Ascomycota</taxon>
        <taxon>Pezizomycotina</taxon>
        <taxon>Sordariomycetes</taxon>
        <taxon>Hypocreomycetidae</taxon>
        <taxon>Hypocreales</taxon>
        <taxon>Ophiocordycipitaceae</taxon>
        <taxon>Tolypocladium</taxon>
    </lineage>
</organism>
<sequence length="113" mass="12207">MSVLAMLARETSPIALHPASTTSTSTSTLSSLPASRCSRPASTSSLVAMSASSATSLHTQLNHCPHRHCDLFDSDRRHAPDTSSPLRPGPFAWTRTTSGTWLQRVPLMRRFCG</sequence>
<gene>
    <name evidence="2" type="ORF">TOPH_08363</name>
</gene>
<accession>A0A0L0MZT4</accession>
<name>A0A0L0MZT4_TOLOC</name>
<feature type="compositionally biased region" description="Low complexity" evidence="1">
    <location>
        <begin position="18"/>
        <end position="36"/>
    </location>
</feature>
<proteinExistence type="predicted"/>
<protein>
    <submittedName>
        <fullName evidence="2">Uncharacterized protein</fullName>
    </submittedName>
</protein>
<keyword evidence="3" id="KW-1185">Reference proteome</keyword>
<dbReference type="AlphaFoldDB" id="A0A0L0MZT4"/>
<dbReference type="Proteomes" id="UP000036947">
    <property type="component" value="Unassembled WGS sequence"/>
</dbReference>